<evidence type="ECO:0000313" key="2">
    <source>
        <dbReference type="Proteomes" id="UP001256827"/>
    </source>
</evidence>
<dbReference type="PANTHER" id="PTHR33546:SF1">
    <property type="entry name" value="LARGE, MULTIFUNCTIONAL SECRETED PROTEIN"/>
    <property type="match status" value="1"/>
</dbReference>
<organism evidence="1 2">
    <name type="scientific">Brevibacillus brevis</name>
    <name type="common">Bacillus brevis</name>
    <dbReference type="NCBI Taxonomy" id="1393"/>
    <lineage>
        <taxon>Bacteria</taxon>
        <taxon>Bacillati</taxon>
        <taxon>Bacillota</taxon>
        <taxon>Bacilli</taxon>
        <taxon>Bacillales</taxon>
        <taxon>Paenibacillaceae</taxon>
        <taxon>Brevibacillus</taxon>
    </lineage>
</organism>
<keyword evidence="2" id="KW-1185">Reference proteome</keyword>
<protein>
    <recommendedName>
        <fullName evidence="3">Glucose/Sorbosone dehydrogenase domain-containing protein</fullName>
    </recommendedName>
</protein>
<accession>A0ABY9T3I1</accession>
<name>A0ABY9T3I1_BREBE</name>
<dbReference type="Gene3D" id="2.120.10.30">
    <property type="entry name" value="TolB, C-terminal domain"/>
    <property type="match status" value="1"/>
</dbReference>
<dbReference type="InterPro" id="IPR011042">
    <property type="entry name" value="6-blade_b-propeller_TolB-like"/>
</dbReference>
<evidence type="ECO:0000313" key="1">
    <source>
        <dbReference type="EMBL" id="WNC12958.1"/>
    </source>
</evidence>
<sequence>MNQRLYDQLLRALSHHTMEYANKLARIQNKQRESMDLLFHSISLAPPVVSEEVIAYHDNIASLLQELEDREKELVLVYESYPYFFHASPDLLPAAEMLVNLKRIQIELLSDIKRRFGKSVEESLDFAPHADYWLEPGYRLEQVICGLTFPTSLVFDDCGDMYIAEAGYSYGPAYAEARVFRVCRDGSMEEFVSGFEGPLTGMAWFEGGLYIVTGSANGKVYRVNGRGEKEILIDGLRGGSDHFTSELAFGPDGKMYFAVGTTTNSGVVGVDNAYYGWLGLRPKDHDIPARDLHLVGQNFPSENPLNKINPEEKVVTGAFRPFGTPGHPREVVKGRRMANGVIYRANPDGSELEIVADGFRNIFGLGFSPDGRLFATNHGFDFRGSRPIEGDWDALYEVIPGWYGWPDFASGLPVTLPYFKPPGQAQPQFLLAVHPELAQQPYIRFKPHSATQKFDFCMDGAFGCVGEMFFAQFGSAPPITTGNQKPVGYRVVRANPFTGQVRDFLINLKPGMDKDGPERPIAVRFSPDGESLYVLDFGKLSAAATTAIPYSESGALWRISRA</sequence>
<dbReference type="SUPFAM" id="SSF50952">
    <property type="entry name" value="Soluble quinoprotein glucose dehydrogenase"/>
    <property type="match status" value="1"/>
</dbReference>
<dbReference type="EMBL" id="CP134050">
    <property type="protein sequence ID" value="WNC12958.1"/>
    <property type="molecule type" value="Genomic_DNA"/>
</dbReference>
<proteinExistence type="predicted"/>
<dbReference type="RefSeq" id="WP_310764473.1">
    <property type="nucleotide sequence ID" value="NZ_CP134050.1"/>
</dbReference>
<dbReference type="PANTHER" id="PTHR33546">
    <property type="entry name" value="LARGE, MULTIFUNCTIONAL SECRETED PROTEIN-RELATED"/>
    <property type="match status" value="1"/>
</dbReference>
<evidence type="ECO:0008006" key="3">
    <source>
        <dbReference type="Google" id="ProtNLM"/>
    </source>
</evidence>
<reference evidence="1 2" key="1">
    <citation type="submission" date="2023-09" db="EMBL/GenBank/DDBJ databases">
        <title>Complete Genome and Methylome dissection of Bacillus brevis NEB573 original source of BbsI restriction endonuclease.</title>
        <authorList>
            <person name="Fomenkov A."/>
            <person name="Roberts R.D."/>
        </authorList>
    </citation>
    <scope>NUCLEOTIDE SEQUENCE [LARGE SCALE GENOMIC DNA]</scope>
    <source>
        <strain evidence="1 2">NEB573</strain>
    </source>
</reference>
<dbReference type="InterPro" id="IPR011041">
    <property type="entry name" value="Quinoprot_gluc/sorb_DH_b-prop"/>
</dbReference>
<dbReference type="Proteomes" id="UP001256827">
    <property type="component" value="Chromosome"/>
</dbReference>
<gene>
    <name evidence="1" type="ORF">RGB73_19810</name>
</gene>